<dbReference type="InterPro" id="IPR011204">
    <property type="entry name" value="Virulence_RhuM-like"/>
</dbReference>
<organism evidence="1 2">
    <name type="scientific">Corynebacterium amycolatum</name>
    <dbReference type="NCBI Taxonomy" id="43765"/>
    <lineage>
        <taxon>Bacteria</taxon>
        <taxon>Bacillati</taxon>
        <taxon>Actinomycetota</taxon>
        <taxon>Actinomycetes</taxon>
        <taxon>Mycobacteriales</taxon>
        <taxon>Corynebacteriaceae</taxon>
        <taxon>Corynebacterium</taxon>
    </lineage>
</organism>
<dbReference type="Pfam" id="PF13310">
    <property type="entry name" value="Virulence_RhuM"/>
    <property type="match status" value="1"/>
</dbReference>
<dbReference type="PANTHER" id="PTHR35810:SF1">
    <property type="entry name" value="CYTOPLASMIC PROTEIN"/>
    <property type="match status" value="1"/>
</dbReference>
<dbReference type="Proteomes" id="UP001223646">
    <property type="component" value="Unassembled WGS sequence"/>
</dbReference>
<protein>
    <submittedName>
        <fullName evidence="1">Virulence RhuM family protein</fullName>
    </submittedName>
</protein>
<comment type="caution">
    <text evidence="1">The sequence shown here is derived from an EMBL/GenBank/DDBJ whole genome shotgun (WGS) entry which is preliminary data.</text>
</comment>
<proteinExistence type="predicted"/>
<dbReference type="AlphaFoldDB" id="A0AAW9SJZ8"/>
<evidence type="ECO:0000313" key="2">
    <source>
        <dbReference type="Proteomes" id="UP001223646"/>
    </source>
</evidence>
<dbReference type="PANTHER" id="PTHR35810">
    <property type="entry name" value="CYTOPLASMIC PROTEIN-RELATED"/>
    <property type="match status" value="1"/>
</dbReference>
<evidence type="ECO:0000313" key="1">
    <source>
        <dbReference type="EMBL" id="MEO3717497.1"/>
    </source>
</evidence>
<dbReference type="PIRSF" id="PIRSF015268">
    <property type="entry name" value="Virulence_RhuM"/>
    <property type="match status" value="1"/>
</dbReference>
<sequence length="349" mass="39961">MSDTNGDMSMASAGELVMFRTDDGATRIEVRLVDETVWLTQAQMVELFQSSKANVSEHIRNVFAESELPRSEATVRKFRTVQLEGSREVSREREHYNLDVIISVGYRVRSLRGTQFRQWALGVLREYLIKGFAMDDERLKEGGGGTYWRELLERIRDIRSSEKVIHRQVLDLYATSVDYDPRAAVSKQFFATVQNKLHFGAHGHTAAEVVFERSDATKPNMGLTNWKGERITKAEVEIAKNYLAEDELKRLNTLVSAYFDAAEFRAQMHQPTYMADWMDYLTTMIAAMGGKSLEGAGTVSHRQAVQKAHEEYEKYKTVMDAQPSDVERDYLKEITAVQKQIQQPPKEQK</sequence>
<gene>
    <name evidence="1" type="ORF">QP460_007845</name>
</gene>
<accession>A0AAW9SJZ8</accession>
<reference evidence="1" key="1">
    <citation type="submission" date="2023-05" db="EMBL/GenBank/DDBJ databases">
        <authorList>
            <person name="Du J."/>
        </authorList>
    </citation>
    <scope>NUCLEOTIDE SEQUENCE</scope>
    <source>
        <strain evidence="1">UMB1064</strain>
    </source>
</reference>
<reference evidence="1" key="2">
    <citation type="submission" date="2024-05" db="EMBL/GenBank/DDBJ databases">
        <authorList>
            <person name="Wolfe A."/>
        </authorList>
    </citation>
    <scope>NUCLEOTIDE SEQUENCE</scope>
    <source>
        <strain evidence="1">UMB1064</strain>
    </source>
</reference>
<dbReference type="EMBL" id="JASOOY020000027">
    <property type="protein sequence ID" value="MEO3717497.1"/>
    <property type="molecule type" value="Genomic_DNA"/>
</dbReference>
<name>A0AAW9SJZ8_CORAY</name>
<dbReference type="RefSeq" id="WP_284826044.1">
    <property type="nucleotide sequence ID" value="NZ_JASOOY020000027.1"/>
</dbReference>